<dbReference type="Pfam" id="PF15640">
    <property type="entry name" value="Tox-MPTase4"/>
    <property type="match status" value="1"/>
</dbReference>
<organism evidence="2 3">
    <name type="scientific">Paenibacillus borealis</name>
    <dbReference type="NCBI Taxonomy" id="160799"/>
    <lineage>
        <taxon>Bacteria</taxon>
        <taxon>Bacillati</taxon>
        <taxon>Bacillota</taxon>
        <taxon>Bacilli</taxon>
        <taxon>Bacillales</taxon>
        <taxon>Paenibacillaceae</taxon>
        <taxon>Paenibacillus</taxon>
    </lineage>
</organism>
<protein>
    <recommendedName>
        <fullName evidence="1">Tox-MPTase4 domain-containing protein</fullName>
    </recommendedName>
</protein>
<evidence type="ECO:0000313" key="3">
    <source>
        <dbReference type="Proteomes" id="UP000029518"/>
    </source>
</evidence>
<evidence type="ECO:0000259" key="1">
    <source>
        <dbReference type="Pfam" id="PF15640"/>
    </source>
</evidence>
<dbReference type="HOGENOM" id="CLU_873893_0_0_9"/>
<dbReference type="InterPro" id="IPR028912">
    <property type="entry name" value="Tox-MPTase4_dom"/>
</dbReference>
<sequence length="318" mass="33866">MAMISLLFISVLLSKLPSNEKLDKEAADQDRLARSGVGNQTVANILVGGSNMIVQAINTAAFGLPRTLGDWIAGPAPEGYVNPMDDPYGKKAGQVAGTFISIGLPWKFLSAVKTPGVVGKFSPTLLKSMVAGALSGTLEETMDAINDYRDDGKQSVGKRLISVGVNTTIAGAGDALFTAVSKGLSSVKKLVNGSIREVEFKEVDGTAKAKAEMDGKGKELEEVRSGGTGEFDLKEWEDMPVSGQARLTPDGLRIMSIRDLKKFKSEMNANDIKVIIDKNGSVLPQKAVGGFNPNTGQIVLRPDLVPKRFTKHRDTSSN</sequence>
<evidence type="ECO:0000313" key="2">
    <source>
        <dbReference type="EMBL" id="AIQ56712.1"/>
    </source>
</evidence>
<gene>
    <name evidence="2" type="ORF">PBOR_06990</name>
</gene>
<dbReference type="KEGG" id="pbd:PBOR_06990"/>
<proteinExistence type="predicted"/>
<keyword evidence="3" id="KW-1185">Reference proteome</keyword>
<dbReference type="EMBL" id="CP009285">
    <property type="protein sequence ID" value="AIQ56712.1"/>
    <property type="molecule type" value="Genomic_DNA"/>
</dbReference>
<name>A0A089L7C2_PAEBO</name>
<dbReference type="AlphaFoldDB" id="A0A089L7C2"/>
<accession>A0A089L7C2</accession>
<dbReference type="Proteomes" id="UP000029518">
    <property type="component" value="Chromosome"/>
</dbReference>
<feature type="domain" description="Tox-MPTase4" evidence="1">
    <location>
        <begin position="237"/>
        <end position="303"/>
    </location>
</feature>
<dbReference type="RefSeq" id="WP_042211012.1">
    <property type="nucleotide sequence ID" value="NZ_CP009285.1"/>
</dbReference>
<reference evidence="2" key="1">
    <citation type="submission" date="2014-08" db="EMBL/GenBank/DDBJ databases">
        <title>Comparative genomics of the Paenibacillus odorifer group.</title>
        <authorList>
            <person name="den Bakker H.C."/>
            <person name="Tsai Y.-C.Y.-C."/>
            <person name="Martin N."/>
            <person name="Korlach J."/>
            <person name="Wiedmann M."/>
        </authorList>
    </citation>
    <scope>NUCLEOTIDE SEQUENCE [LARGE SCALE GENOMIC DNA]</scope>
    <source>
        <strain evidence="2">DSM 13188</strain>
    </source>
</reference>